<dbReference type="Proteomes" id="UP000321085">
    <property type="component" value="Unassembled WGS sequence"/>
</dbReference>
<proteinExistence type="predicted"/>
<sequence length="102" mass="11333">MTADGHIPSHTSETHDCAYNLFRNKCLPDIMCAVPEDRPVPSFIDAERWAYEHPLRSLEASPPGFHASAARTGVRFNGFYLFYAFAASPMVRSALEIMVGSL</sequence>
<keyword evidence="2" id="KW-1185">Reference proteome</keyword>
<comment type="caution">
    <text evidence="1">The sequence shown here is derived from an EMBL/GenBank/DDBJ whole genome shotgun (WGS) entry which is preliminary data.</text>
</comment>
<reference evidence="1 2" key="1">
    <citation type="submission" date="2019-07" db="EMBL/GenBank/DDBJ databases">
        <title>Whole genome shotgun sequence of Microvirga aerophila NBRC 106136.</title>
        <authorList>
            <person name="Hosoyama A."/>
            <person name="Uohara A."/>
            <person name="Ohji S."/>
            <person name="Ichikawa N."/>
        </authorList>
    </citation>
    <scope>NUCLEOTIDE SEQUENCE [LARGE SCALE GENOMIC DNA]</scope>
    <source>
        <strain evidence="1 2">NBRC 106136</strain>
    </source>
</reference>
<organism evidence="1 2">
    <name type="scientific">Microvirga aerophila</name>
    <dbReference type="NCBI Taxonomy" id="670291"/>
    <lineage>
        <taxon>Bacteria</taxon>
        <taxon>Pseudomonadati</taxon>
        <taxon>Pseudomonadota</taxon>
        <taxon>Alphaproteobacteria</taxon>
        <taxon>Hyphomicrobiales</taxon>
        <taxon>Methylobacteriaceae</taxon>
        <taxon>Microvirga</taxon>
    </lineage>
</organism>
<dbReference type="EMBL" id="BJYU01000189">
    <property type="protein sequence ID" value="GEO18408.1"/>
    <property type="molecule type" value="Genomic_DNA"/>
</dbReference>
<protein>
    <submittedName>
        <fullName evidence="1">Uncharacterized protein</fullName>
    </submittedName>
</protein>
<evidence type="ECO:0000313" key="1">
    <source>
        <dbReference type="EMBL" id="GEO18408.1"/>
    </source>
</evidence>
<name>A0A512C2G5_9HYPH</name>
<accession>A0A512C2G5</accession>
<dbReference type="AlphaFoldDB" id="A0A512C2G5"/>
<gene>
    <name evidence="1" type="ORF">MAE02_61040</name>
</gene>
<evidence type="ECO:0000313" key="2">
    <source>
        <dbReference type="Proteomes" id="UP000321085"/>
    </source>
</evidence>